<protein>
    <recommendedName>
        <fullName evidence="4">Flagellar assembly factor FliW</fullName>
    </recommendedName>
</protein>
<keyword evidence="1 4" id="KW-0963">Cytoplasm</keyword>
<keyword evidence="5" id="KW-0969">Cilium</keyword>
<keyword evidence="4" id="KW-0143">Chaperone</keyword>
<dbReference type="EMBL" id="FTMD01000001">
    <property type="protein sequence ID" value="SIP87341.1"/>
    <property type="molecule type" value="Genomic_DNA"/>
</dbReference>
<evidence type="ECO:0000313" key="5">
    <source>
        <dbReference type="EMBL" id="SIP87341.1"/>
    </source>
</evidence>
<dbReference type="RefSeq" id="WP_076600146.1">
    <property type="nucleotide sequence ID" value="NZ_FTMD01000001.1"/>
</dbReference>
<dbReference type="HAMAP" id="MF_01185">
    <property type="entry name" value="FliW"/>
    <property type="match status" value="1"/>
</dbReference>
<dbReference type="NCBIfam" id="NF009792">
    <property type="entry name" value="PRK13284.1"/>
    <property type="match status" value="1"/>
</dbReference>
<dbReference type="PANTHER" id="PTHR39190">
    <property type="entry name" value="FLAGELLAR ASSEMBLY FACTOR FLIW"/>
    <property type="match status" value="1"/>
</dbReference>
<dbReference type="PANTHER" id="PTHR39190:SF1">
    <property type="entry name" value="FLAGELLAR ASSEMBLY FACTOR FLIW"/>
    <property type="match status" value="1"/>
</dbReference>
<name>A0A1N6N5P4_9RHOO</name>
<gene>
    <name evidence="4" type="primary">fliW</name>
    <name evidence="5" type="ORF">SAMN05421829_101101</name>
</gene>
<dbReference type="GO" id="GO:0044780">
    <property type="term" value="P:bacterial-type flagellum assembly"/>
    <property type="evidence" value="ECO:0007669"/>
    <property type="project" value="UniProtKB-UniRule"/>
</dbReference>
<evidence type="ECO:0000256" key="3">
    <source>
        <dbReference type="ARBA" id="ARBA00022845"/>
    </source>
</evidence>
<keyword evidence="5" id="KW-0282">Flagellum</keyword>
<evidence type="ECO:0000313" key="6">
    <source>
        <dbReference type="Proteomes" id="UP000186819"/>
    </source>
</evidence>
<evidence type="ECO:0000256" key="4">
    <source>
        <dbReference type="HAMAP-Rule" id="MF_01185"/>
    </source>
</evidence>
<keyword evidence="6" id="KW-1185">Reference proteome</keyword>
<comment type="similarity">
    <text evidence="4">Belongs to the FliW family.</text>
</comment>
<keyword evidence="2 4" id="KW-1005">Bacterial flagellum biogenesis</keyword>
<dbReference type="STRING" id="34027.SAMN05421829_101101"/>
<keyword evidence="3 4" id="KW-0810">Translation regulation</keyword>
<dbReference type="InterPro" id="IPR003775">
    <property type="entry name" value="Flagellar_assembly_factor_FliW"/>
</dbReference>
<reference evidence="6" key="1">
    <citation type="submission" date="2017-01" db="EMBL/GenBank/DDBJ databases">
        <authorList>
            <person name="Varghese N."/>
            <person name="Submissions S."/>
        </authorList>
    </citation>
    <scope>NUCLEOTIDE SEQUENCE [LARGE SCALE GENOMIC DNA]</scope>
    <source>
        <strain evidence="6">ATCC 51758</strain>
    </source>
</reference>
<comment type="function">
    <text evidence="4">Acts as an anti-CsrA protein, binds CsrA and prevents it from repressing translation of its target genes, one of which is flagellin. Binds to flagellin and participates in the assembly of the flagellum.</text>
</comment>
<dbReference type="GO" id="GO:0005737">
    <property type="term" value="C:cytoplasm"/>
    <property type="evidence" value="ECO:0007669"/>
    <property type="project" value="UniProtKB-SubCell"/>
</dbReference>
<comment type="subcellular location">
    <subcellularLocation>
        <location evidence="4">Cytoplasm</location>
    </subcellularLocation>
</comment>
<accession>A0A1N6N5P4</accession>
<evidence type="ECO:0000256" key="1">
    <source>
        <dbReference type="ARBA" id="ARBA00022490"/>
    </source>
</evidence>
<dbReference type="OrthoDB" id="9801235at2"/>
<sequence>MKIESQVFGTVDIPDDKVIEFPAGLPGFEDCKQFALVHEDGSTSSLFLLQSLDNPAAVFSITGPDRLGVNYEFGLTDDEAEQLKLTNPADAFVAVIVRKDEGDAGNPVTAGMRANFMAPLVINVSSRRGIQKIITRLGCDVTLRAES</sequence>
<dbReference type="Pfam" id="PF02623">
    <property type="entry name" value="FliW"/>
    <property type="match status" value="1"/>
</dbReference>
<dbReference type="GO" id="GO:0006417">
    <property type="term" value="P:regulation of translation"/>
    <property type="evidence" value="ECO:0007669"/>
    <property type="project" value="UniProtKB-KW"/>
</dbReference>
<dbReference type="Gene3D" id="2.30.290.10">
    <property type="entry name" value="BH3618-like"/>
    <property type="match status" value="1"/>
</dbReference>
<keyword evidence="5" id="KW-0966">Cell projection</keyword>
<dbReference type="InterPro" id="IPR024046">
    <property type="entry name" value="Flagellar_assmbl_FliW_dom_sf"/>
</dbReference>
<dbReference type="AlphaFoldDB" id="A0A1N6N5P4"/>
<dbReference type="Proteomes" id="UP000186819">
    <property type="component" value="Unassembled WGS sequence"/>
</dbReference>
<comment type="subunit">
    <text evidence="4">Interacts with translational regulator CsrA and flagellin(s).</text>
</comment>
<organism evidence="5 6">
    <name type="scientific">Aromatoleum tolulyticum</name>
    <dbReference type="NCBI Taxonomy" id="34027"/>
    <lineage>
        <taxon>Bacteria</taxon>
        <taxon>Pseudomonadati</taxon>
        <taxon>Pseudomonadota</taxon>
        <taxon>Betaproteobacteria</taxon>
        <taxon>Rhodocyclales</taxon>
        <taxon>Rhodocyclaceae</taxon>
        <taxon>Aromatoleum</taxon>
    </lineage>
</organism>
<evidence type="ECO:0000256" key="2">
    <source>
        <dbReference type="ARBA" id="ARBA00022795"/>
    </source>
</evidence>
<proteinExistence type="inferred from homology"/>
<dbReference type="SUPFAM" id="SSF141457">
    <property type="entry name" value="BH3618-like"/>
    <property type="match status" value="1"/>
</dbReference>